<sequence>MKKSVIFAAVVILSTTTCAYAQSGPYQVIGDDSINGSLVGVANYTTPGHGLMGIPTIMNLRTHTLYETGTSISTTAQGNFIIKKISIGSPYTTMGRIVDGAKSAQGYYENEVYFGSWVYDPAIYQPTTWDRAQFYTGMQGSGDISAKTGTVMYDVRGISNYVNGAGTQTDSFLIGSLSANFTTSVLNGGISNASGNKQIAFVNVKIDKASGSYGTAGGGLVIGVQGTTQYNGVTTGLFYGDQAQILAGYATFAGNSDLNTAYGGASGSAKFE</sequence>
<reference evidence="3 4" key="1">
    <citation type="submission" date="2019-02" db="EMBL/GenBank/DDBJ databases">
        <title>Genomic Encyclopedia of Type Strains, Phase IV (KMG-IV): sequencing the most valuable type-strain genomes for metagenomic binning, comparative biology and taxonomic classification.</title>
        <authorList>
            <person name="Goeker M."/>
        </authorList>
    </citation>
    <scope>NUCLEOTIDE SEQUENCE [LARGE SCALE GENOMIC DNA]</scope>
    <source>
        <strain evidence="3 4">DSM 16618</strain>
    </source>
</reference>
<dbReference type="Gene3D" id="2.40.160.90">
    <property type="match status" value="1"/>
</dbReference>
<accession>A0A4Q7N0E7</accession>
<evidence type="ECO:0000256" key="2">
    <source>
        <dbReference type="SAM" id="SignalP"/>
    </source>
</evidence>
<dbReference type="GO" id="GO:0009279">
    <property type="term" value="C:cell outer membrane"/>
    <property type="evidence" value="ECO:0007669"/>
    <property type="project" value="UniProtKB-SubCell"/>
</dbReference>
<proteinExistence type="predicted"/>
<name>A0A4Q7N0E7_9BURK</name>
<dbReference type="Proteomes" id="UP000292039">
    <property type="component" value="Unassembled WGS sequence"/>
</dbReference>
<feature type="signal peptide" evidence="2">
    <location>
        <begin position="1"/>
        <end position="21"/>
    </location>
</feature>
<protein>
    <recommendedName>
        <fullName evidence="5">Transferrin-binding protein B C-lobe/N-lobe beta barrel domain-containing protein</fullName>
    </recommendedName>
</protein>
<evidence type="ECO:0000313" key="4">
    <source>
        <dbReference type="Proteomes" id="UP000292039"/>
    </source>
</evidence>
<organism evidence="3 4">
    <name type="scientific">Kerstersia gyiorum</name>
    <dbReference type="NCBI Taxonomy" id="206506"/>
    <lineage>
        <taxon>Bacteria</taxon>
        <taxon>Pseudomonadati</taxon>
        <taxon>Pseudomonadota</taxon>
        <taxon>Betaproteobacteria</taxon>
        <taxon>Burkholderiales</taxon>
        <taxon>Alcaligenaceae</taxon>
        <taxon>Kerstersia</taxon>
    </lineage>
</organism>
<comment type="caution">
    <text evidence="3">The sequence shown here is derived from an EMBL/GenBank/DDBJ whole genome shotgun (WGS) entry which is preliminary data.</text>
</comment>
<evidence type="ECO:0000256" key="1">
    <source>
        <dbReference type="ARBA" id="ARBA00004442"/>
    </source>
</evidence>
<dbReference type="AlphaFoldDB" id="A0A4Q7N0E7"/>
<dbReference type="EMBL" id="SGWZ01000001">
    <property type="protein sequence ID" value="RZS73960.1"/>
    <property type="molecule type" value="Genomic_DNA"/>
</dbReference>
<evidence type="ECO:0000313" key="3">
    <source>
        <dbReference type="EMBL" id="RZS73960.1"/>
    </source>
</evidence>
<dbReference type="InterPro" id="IPR011250">
    <property type="entry name" value="OMP/PagP_B-barrel"/>
</dbReference>
<dbReference type="RefSeq" id="WP_130486670.1">
    <property type="nucleotide sequence ID" value="NZ_CBCSEB010000007.1"/>
</dbReference>
<evidence type="ECO:0008006" key="5">
    <source>
        <dbReference type="Google" id="ProtNLM"/>
    </source>
</evidence>
<keyword evidence="2" id="KW-0732">Signal</keyword>
<dbReference type="SUPFAM" id="SSF56925">
    <property type="entry name" value="OMPA-like"/>
    <property type="match status" value="1"/>
</dbReference>
<gene>
    <name evidence="3" type="ORF">EV679_1169</name>
</gene>
<feature type="chain" id="PRO_5030098240" description="Transferrin-binding protein B C-lobe/N-lobe beta barrel domain-containing protein" evidence="2">
    <location>
        <begin position="22"/>
        <end position="272"/>
    </location>
</feature>
<comment type="subcellular location">
    <subcellularLocation>
        <location evidence="1">Cell outer membrane</location>
    </subcellularLocation>
</comment>